<proteinExistence type="predicted"/>
<reference evidence="2 3" key="1">
    <citation type="journal article" date="2015" name="Genome Announc.">
        <title>Complete Genome Sequence of Polypropylene Glycol- and Polyethylene Glycol-Degrading Sphingopyxis macrogoltabida Strain EY-1.</title>
        <authorList>
            <person name="Ohtsubo Y."/>
            <person name="Nagata Y."/>
            <person name="Numata M."/>
            <person name="Tsuchikane K."/>
            <person name="Hosoyama A."/>
            <person name="Yamazoe A."/>
            <person name="Tsuda M."/>
            <person name="Fujita N."/>
            <person name="Kawai F."/>
        </authorList>
    </citation>
    <scope>NUCLEOTIDE SEQUENCE [LARGE SCALE GENOMIC DNA]</scope>
    <source>
        <strain evidence="2 3">EY-1</strain>
    </source>
</reference>
<dbReference type="EMBL" id="CP012700">
    <property type="protein sequence ID" value="ALH79582.1"/>
    <property type="molecule type" value="Genomic_DNA"/>
</dbReference>
<keyword evidence="1" id="KW-1133">Transmembrane helix</keyword>
<name>A0A0N9U3J7_SPHMC</name>
<dbReference type="PATRIC" id="fig|33050.5.peg.858"/>
<dbReference type="PANTHER" id="PTHR34219">
    <property type="entry name" value="IRON-REGULATED INNER MEMBRANE PROTEIN-RELATED"/>
    <property type="match status" value="1"/>
</dbReference>
<dbReference type="AlphaFoldDB" id="A0A0N9U3J7"/>
<keyword evidence="1" id="KW-0472">Membrane</keyword>
<feature type="transmembrane region" description="Helical" evidence="1">
    <location>
        <begin position="187"/>
        <end position="207"/>
    </location>
</feature>
<feature type="transmembrane region" description="Helical" evidence="1">
    <location>
        <begin position="21"/>
        <end position="45"/>
    </location>
</feature>
<dbReference type="OrthoDB" id="7626573at2"/>
<accession>A0A0N9U3J7</accession>
<sequence>MTETSRTTRPPLRRQILTAHRWLSLGAALFWLLQALTGILIVFHWEIGDAALSDIHRKTDLAAIERRIDAIAPAGGDRTVTTIWTTAGLPDRYTVYFDEAGGDGGKVRIAGDGTVIDMPKPDETTLIDFLVGFHHDLLGAWGSWIVSISGLLLCSNLVLGLVAAWPRRGTWRTALIPARRGPAAARLYSWHRAVGLWAVVPALVIAATGTMLKFEDGVGTALGAESVAMAANPQTGARVGFAAAAGAALGAIPGSSLTQVAWPEADDATYRIRVLAPGEIRRAYGGSIVLVDANDGAVRGVFPIAEAEPARAFMSALFPIHTGEAGGLIGRLLSVGIGLWLVTMIVAGLLLWFKRRKPATRKN</sequence>
<dbReference type="Proteomes" id="UP000058074">
    <property type="component" value="Chromosome"/>
</dbReference>
<organism evidence="2 3">
    <name type="scientific">Sphingopyxis macrogoltabida</name>
    <name type="common">Sphingomonas macrogoltabidus</name>
    <dbReference type="NCBI Taxonomy" id="33050"/>
    <lineage>
        <taxon>Bacteria</taxon>
        <taxon>Pseudomonadati</taxon>
        <taxon>Pseudomonadota</taxon>
        <taxon>Alphaproteobacteria</taxon>
        <taxon>Sphingomonadales</taxon>
        <taxon>Sphingomonadaceae</taxon>
        <taxon>Sphingopyxis</taxon>
    </lineage>
</organism>
<gene>
    <name evidence="2" type="ORF">AN936_04130</name>
</gene>
<protein>
    <recommendedName>
        <fullName evidence="4">PepSY domain-containing protein</fullName>
    </recommendedName>
</protein>
<dbReference type="RefSeq" id="WP_084758165.1">
    <property type="nucleotide sequence ID" value="NZ_CP012700.1"/>
</dbReference>
<evidence type="ECO:0000313" key="2">
    <source>
        <dbReference type="EMBL" id="ALH79582.1"/>
    </source>
</evidence>
<feature type="transmembrane region" description="Helical" evidence="1">
    <location>
        <begin position="332"/>
        <end position="353"/>
    </location>
</feature>
<evidence type="ECO:0000313" key="3">
    <source>
        <dbReference type="Proteomes" id="UP000058074"/>
    </source>
</evidence>
<keyword evidence="1" id="KW-0812">Transmembrane</keyword>
<evidence type="ECO:0008006" key="4">
    <source>
        <dbReference type="Google" id="ProtNLM"/>
    </source>
</evidence>
<dbReference type="KEGG" id="smag:AN936_04130"/>
<dbReference type="InterPro" id="IPR005625">
    <property type="entry name" value="PepSY-ass_TM"/>
</dbReference>
<feature type="transmembrane region" description="Helical" evidence="1">
    <location>
        <begin position="141"/>
        <end position="166"/>
    </location>
</feature>
<dbReference type="Pfam" id="PF03929">
    <property type="entry name" value="PepSY_TM"/>
    <property type="match status" value="1"/>
</dbReference>
<evidence type="ECO:0000256" key="1">
    <source>
        <dbReference type="SAM" id="Phobius"/>
    </source>
</evidence>